<dbReference type="EMBL" id="CAJOBR010000774">
    <property type="protein sequence ID" value="CAF4545399.1"/>
    <property type="molecule type" value="Genomic_DNA"/>
</dbReference>
<keyword evidence="3" id="KW-0808">Transferase</keyword>
<evidence type="ECO:0000256" key="10">
    <source>
        <dbReference type="ARBA" id="ARBA00022989"/>
    </source>
</evidence>
<dbReference type="Proteomes" id="UP000663833">
    <property type="component" value="Unassembled WGS sequence"/>
</dbReference>
<proteinExistence type="inferred from homology"/>
<evidence type="ECO:0000256" key="19">
    <source>
        <dbReference type="PROSITE-ProRule" id="PRU00339"/>
    </source>
</evidence>
<accession>A0A820MCT3</accession>
<keyword evidence="8 19" id="KW-0802">TPR repeat</keyword>
<name>A0A820MCT3_9BILA</name>
<dbReference type="GO" id="GO:0005524">
    <property type="term" value="F:ATP binding"/>
    <property type="evidence" value="ECO:0007669"/>
    <property type="project" value="UniProtKB-KW"/>
</dbReference>
<dbReference type="GO" id="GO:0070733">
    <property type="term" value="F:AMPylase activity"/>
    <property type="evidence" value="ECO:0007669"/>
    <property type="project" value="UniProtKB-EC"/>
</dbReference>
<gene>
    <name evidence="22" type="ORF">GRG538_LOCUS10147</name>
    <name evidence="26" type="ORF">HFQ381_LOCUS18115</name>
    <name evidence="24" type="ORF">LUA448_LOCUS26872</name>
    <name evidence="27" type="ORF">QYT958_LOCUS7911</name>
    <name evidence="23" type="ORF">TIS948_LOCUS29945</name>
    <name evidence="25" type="ORF">UJA718_LOCUS9650</name>
</gene>
<feature type="glycosylation site" description="N-linked (GlcNAc...) asparagine" evidence="18">
    <location>
        <position position="301"/>
    </location>
</feature>
<feature type="site" description="Important for autoinhibition of adenylyltransferase activity" evidence="17">
    <location>
        <position position="260"/>
    </location>
</feature>
<comment type="subcellular location">
    <subcellularLocation>
        <location evidence="1">Membrane</location>
        <topology evidence="1">Single-pass membrane protein</topology>
    </subcellularLocation>
</comment>
<evidence type="ECO:0000313" key="27">
    <source>
        <dbReference type="EMBL" id="CAF4545399.1"/>
    </source>
</evidence>
<evidence type="ECO:0000313" key="24">
    <source>
        <dbReference type="EMBL" id="CAF3529123.1"/>
    </source>
</evidence>
<evidence type="ECO:0000256" key="18">
    <source>
        <dbReference type="PIRSR" id="PIRSR640198-4"/>
    </source>
</evidence>
<dbReference type="EC" id="2.7.7.108" evidence="12"/>
<feature type="binding site" evidence="16">
    <location>
        <begin position="394"/>
        <end position="401"/>
    </location>
    <ligand>
        <name>ATP</name>
        <dbReference type="ChEBI" id="CHEBI:30616"/>
    </ligand>
</feature>
<evidence type="ECO:0000313" key="25">
    <source>
        <dbReference type="EMBL" id="CAF4252701.1"/>
    </source>
</evidence>
<dbReference type="EMBL" id="CAJNYD010003610">
    <property type="protein sequence ID" value="CAF3529123.1"/>
    <property type="molecule type" value="Genomic_DNA"/>
</dbReference>
<keyword evidence="9 16" id="KW-0067">ATP-binding</keyword>
<dbReference type="Pfam" id="PF13428">
    <property type="entry name" value="TPR_14"/>
    <property type="match status" value="1"/>
</dbReference>
<comment type="catalytic activity">
    <reaction evidence="13">
        <text>L-threonyl-[protein] + ATP = 3-O-(5'-adenylyl)-L-threonyl-[protein] + diphosphate</text>
        <dbReference type="Rhea" id="RHEA:54292"/>
        <dbReference type="Rhea" id="RHEA-COMP:11060"/>
        <dbReference type="Rhea" id="RHEA-COMP:13847"/>
        <dbReference type="ChEBI" id="CHEBI:30013"/>
        <dbReference type="ChEBI" id="CHEBI:30616"/>
        <dbReference type="ChEBI" id="CHEBI:33019"/>
        <dbReference type="ChEBI" id="CHEBI:138113"/>
        <dbReference type="EC" id="2.7.7.108"/>
    </reaction>
</comment>
<feature type="domain" description="Fido" evidence="21">
    <location>
        <begin position="311"/>
        <end position="447"/>
    </location>
</feature>
<evidence type="ECO:0000313" key="28">
    <source>
        <dbReference type="Proteomes" id="UP000663851"/>
    </source>
</evidence>
<evidence type="ECO:0000313" key="26">
    <source>
        <dbReference type="EMBL" id="CAF4371891.1"/>
    </source>
</evidence>
<dbReference type="Proteomes" id="UP000663851">
    <property type="component" value="Unassembled WGS sequence"/>
</dbReference>
<dbReference type="Pfam" id="PF02661">
    <property type="entry name" value="Fic"/>
    <property type="match status" value="1"/>
</dbReference>
<keyword evidence="5" id="KW-0548">Nucleotidyltransferase</keyword>
<evidence type="ECO:0000256" key="4">
    <source>
        <dbReference type="ARBA" id="ARBA00022692"/>
    </source>
</evidence>
<evidence type="ECO:0000259" key="21">
    <source>
        <dbReference type="PROSITE" id="PS51459"/>
    </source>
</evidence>
<evidence type="ECO:0000256" key="7">
    <source>
        <dbReference type="ARBA" id="ARBA00022741"/>
    </source>
</evidence>
<keyword evidence="7 16" id="KW-0547">Nucleotide-binding</keyword>
<dbReference type="GO" id="GO:0006396">
    <property type="term" value="P:RNA processing"/>
    <property type="evidence" value="ECO:0007669"/>
    <property type="project" value="InterPro"/>
</dbReference>
<evidence type="ECO:0000256" key="12">
    <source>
        <dbReference type="ARBA" id="ARBA00034531"/>
    </source>
</evidence>
<dbReference type="Proteomes" id="UP000663825">
    <property type="component" value="Unassembled WGS sequence"/>
</dbReference>
<evidence type="ECO:0000256" key="2">
    <source>
        <dbReference type="ARBA" id="ARBA00009742"/>
    </source>
</evidence>
<evidence type="ECO:0000256" key="17">
    <source>
        <dbReference type="PIRSR" id="PIRSR640198-3"/>
    </source>
</evidence>
<dbReference type="InterPro" id="IPR019734">
    <property type="entry name" value="TPR_rpt"/>
</dbReference>
<dbReference type="EMBL" id="CAJOBP010001093">
    <property type="protein sequence ID" value="CAF4252701.1"/>
    <property type="molecule type" value="Genomic_DNA"/>
</dbReference>
<reference evidence="26" key="1">
    <citation type="submission" date="2021-02" db="EMBL/GenBank/DDBJ databases">
        <authorList>
            <person name="Nowell W R."/>
        </authorList>
    </citation>
    <scope>NUCLEOTIDE SEQUENCE</scope>
</reference>
<dbReference type="PROSITE" id="PS50005">
    <property type="entry name" value="TPR"/>
    <property type="match status" value="1"/>
</dbReference>
<evidence type="ECO:0000313" key="23">
    <source>
        <dbReference type="EMBL" id="CAF3426443.1"/>
    </source>
</evidence>
<dbReference type="SMART" id="SM00386">
    <property type="entry name" value="HAT"/>
    <property type="match status" value="1"/>
</dbReference>
<dbReference type="GO" id="GO:0016020">
    <property type="term" value="C:membrane"/>
    <property type="evidence" value="ECO:0007669"/>
    <property type="project" value="UniProtKB-SubCell"/>
</dbReference>
<dbReference type="Proteomes" id="UP000663848">
    <property type="component" value="Unassembled WGS sequence"/>
</dbReference>
<keyword evidence="11 20" id="KW-0472">Membrane</keyword>
<feature type="repeat" description="TPR" evidence="19">
    <location>
        <begin position="131"/>
        <end position="164"/>
    </location>
</feature>
<evidence type="ECO:0000256" key="5">
    <source>
        <dbReference type="ARBA" id="ARBA00022695"/>
    </source>
</evidence>
<evidence type="ECO:0000256" key="8">
    <source>
        <dbReference type="ARBA" id="ARBA00022803"/>
    </source>
</evidence>
<dbReference type="Proteomes" id="UP000663872">
    <property type="component" value="Unassembled WGS sequence"/>
</dbReference>
<evidence type="ECO:0000256" key="14">
    <source>
        <dbReference type="ARBA" id="ARBA00048696"/>
    </source>
</evidence>
<dbReference type="SUPFAM" id="SSF140931">
    <property type="entry name" value="Fic-like"/>
    <property type="match status" value="1"/>
</dbReference>
<keyword evidence="4 20" id="KW-0812">Transmembrane</keyword>
<feature type="binding site" evidence="16">
    <location>
        <position position="434"/>
    </location>
    <ligand>
        <name>ATP</name>
        <dbReference type="ChEBI" id="CHEBI:30616"/>
    </ligand>
</feature>
<evidence type="ECO:0000256" key="1">
    <source>
        <dbReference type="ARBA" id="ARBA00004167"/>
    </source>
</evidence>
<evidence type="ECO:0000256" key="13">
    <source>
        <dbReference type="ARBA" id="ARBA00047939"/>
    </source>
</evidence>
<evidence type="ECO:0000256" key="3">
    <source>
        <dbReference type="ARBA" id="ARBA00022679"/>
    </source>
</evidence>
<evidence type="ECO:0000313" key="29">
    <source>
        <dbReference type="Proteomes" id="UP000663873"/>
    </source>
</evidence>
<evidence type="ECO:0000313" key="22">
    <source>
        <dbReference type="EMBL" id="CAF3402588.1"/>
    </source>
</evidence>
<evidence type="ECO:0000256" key="20">
    <source>
        <dbReference type="SAM" id="Phobius"/>
    </source>
</evidence>
<dbReference type="EMBL" id="CAJNXB010005472">
    <property type="protein sequence ID" value="CAF3426443.1"/>
    <property type="molecule type" value="Genomic_DNA"/>
</dbReference>
<feature type="transmembrane region" description="Helical" evidence="20">
    <location>
        <begin position="34"/>
        <end position="56"/>
    </location>
</feature>
<dbReference type="Gene3D" id="1.10.3290.10">
    <property type="entry name" value="Fido-like domain"/>
    <property type="match status" value="1"/>
</dbReference>
<dbReference type="InterPro" id="IPR040198">
    <property type="entry name" value="Fido_containing"/>
</dbReference>
<dbReference type="OrthoDB" id="439046at2759"/>
<sequence>MSLIYPLIAIRQIVYYLMERCSSREFRQSLIKMCFFLLLSLFTTIIINILLPIFILKISPLSISSSSSPFSLLIPSHIFHSSDITSLQYFCEQHHDLQTDYQRQDLLEKTLKYTKDHSQQKNISSDLRQEAEAALHLALHLVRSNKFEKARKVFERALTLDPYNSEILIEYGQFLEHHHKDLINAEHFYTIALTKQPTHRRALQLKKCTLPLVEEIDQKYFNFIDNLLKEFYRISDKNPYLRRAKRDAYYLHIYHSNGIEGNTLSLRETQYIIDTRLAIDGKSLTEQQEVLGLDLALQYVNCTLVNRLGAITLDDISAIHRRVLGFVNPIEAGQLRKHEVYVGSLMPPSANEVIEYLDDFFTWLNSLEDTRDLHAIELAAIAHYKFVYIHPFSDGNGRTGRLLMNLILMKSGFPPVIIKKSERFIYYSYLNQANDGDVRPFIRFIAKCTERTLKEFMHQALPIRYAGQKLRLNDDNDNGRNFIEERVIIVE</sequence>
<dbReference type="PROSITE" id="PS51459">
    <property type="entry name" value="FIDO"/>
    <property type="match status" value="1"/>
</dbReference>
<dbReference type="EMBL" id="CAJOBO010001380">
    <property type="protein sequence ID" value="CAF4371891.1"/>
    <property type="molecule type" value="Genomic_DNA"/>
</dbReference>
<dbReference type="EMBL" id="CAJNYT010001287">
    <property type="protein sequence ID" value="CAF3402588.1"/>
    <property type="molecule type" value="Genomic_DNA"/>
</dbReference>
<evidence type="ECO:0000256" key="16">
    <source>
        <dbReference type="PIRSR" id="PIRSR640198-2"/>
    </source>
</evidence>
<comment type="caution">
    <text evidence="26">The sequence shown here is derived from an EMBL/GenBank/DDBJ whole genome shotgun (WGS) entry which is preliminary data.</text>
</comment>
<dbReference type="Gene3D" id="1.25.40.10">
    <property type="entry name" value="Tetratricopeptide repeat domain"/>
    <property type="match status" value="1"/>
</dbReference>
<comment type="similarity">
    <text evidence="2">Belongs to the fic family.</text>
</comment>
<dbReference type="AlphaFoldDB" id="A0A820MCT3"/>
<keyword evidence="6" id="KW-0677">Repeat</keyword>
<dbReference type="InterPro" id="IPR036597">
    <property type="entry name" value="Fido-like_dom_sf"/>
</dbReference>
<feature type="binding site" evidence="16">
    <location>
        <begin position="426"/>
        <end position="427"/>
    </location>
    <ligand>
        <name>ATP</name>
        <dbReference type="ChEBI" id="CHEBI:30616"/>
    </ligand>
</feature>
<keyword evidence="10 20" id="KW-1133">Transmembrane helix</keyword>
<feature type="active site" evidence="15">
    <location>
        <position position="390"/>
    </location>
</feature>
<dbReference type="PANTHER" id="PTHR13504">
    <property type="entry name" value="FIDO DOMAIN-CONTAINING PROTEIN DDB_G0283145"/>
    <property type="match status" value="1"/>
</dbReference>
<dbReference type="PANTHER" id="PTHR13504:SF34">
    <property type="entry name" value="PROTEIN ADENYLYLTRANSFERASE FICD"/>
    <property type="match status" value="1"/>
</dbReference>
<evidence type="ECO:0000256" key="9">
    <source>
        <dbReference type="ARBA" id="ARBA00022840"/>
    </source>
</evidence>
<evidence type="ECO:0000256" key="6">
    <source>
        <dbReference type="ARBA" id="ARBA00022737"/>
    </source>
</evidence>
<protein>
    <recommendedName>
        <fullName evidence="12">protein adenylyltransferase</fullName>
        <ecNumber evidence="12">2.7.7.108</ecNumber>
    </recommendedName>
</protein>
<dbReference type="PROSITE" id="PS50293">
    <property type="entry name" value="TPR_REGION"/>
    <property type="match status" value="1"/>
</dbReference>
<keyword evidence="29" id="KW-1185">Reference proteome</keyword>
<comment type="catalytic activity">
    <reaction evidence="14">
        <text>L-tyrosyl-[protein] + ATP = O-(5'-adenylyl)-L-tyrosyl-[protein] + diphosphate</text>
        <dbReference type="Rhea" id="RHEA:54288"/>
        <dbReference type="Rhea" id="RHEA-COMP:10136"/>
        <dbReference type="Rhea" id="RHEA-COMP:13846"/>
        <dbReference type="ChEBI" id="CHEBI:30616"/>
        <dbReference type="ChEBI" id="CHEBI:33019"/>
        <dbReference type="ChEBI" id="CHEBI:46858"/>
        <dbReference type="ChEBI" id="CHEBI:83624"/>
        <dbReference type="EC" id="2.7.7.108"/>
    </reaction>
</comment>
<evidence type="ECO:0000256" key="11">
    <source>
        <dbReference type="ARBA" id="ARBA00023136"/>
    </source>
</evidence>
<dbReference type="InterPro" id="IPR003812">
    <property type="entry name" value="Fido"/>
</dbReference>
<dbReference type="InterPro" id="IPR003107">
    <property type="entry name" value="HAT"/>
</dbReference>
<dbReference type="Proteomes" id="UP000663873">
    <property type="component" value="Unassembled WGS sequence"/>
</dbReference>
<organism evidence="26 28">
    <name type="scientific">Rotaria socialis</name>
    <dbReference type="NCBI Taxonomy" id="392032"/>
    <lineage>
        <taxon>Eukaryota</taxon>
        <taxon>Metazoa</taxon>
        <taxon>Spiralia</taxon>
        <taxon>Gnathifera</taxon>
        <taxon>Rotifera</taxon>
        <taxon>Eurotatoria</taxon>
        <taxon>Bdelloidea</taxon>
        <taxon>Philodinida</taxon>
        <taxon>Philodinidae</taxon>
        <taxon>Rotaria</taxon>
    </lineage>
</organism>
<dbReference type="SUPFAM" id="SSF48452">
    <property type="entry name" value="TPR-like"/>
    <property type="match status" value="1"/>
</dbReference>
<dbReference type="InterPro" id="IPR011990">
    <property type="entry name" value="TPR-like_helical_dom_sf"/>
</dbReference>
<evidence type="ECO:0000256" key="15">
    <source>
        <dbReference type="PIRSR" id="PIRSR640198-1"/>
    </source>
</evidence>